<dbReference type="CDD" id="cd00130">
    <property type="entry name" value="PAS"/>
    <property type="match status" value="1"/>
</dbReference>
<dbReference type="InterPro" id="IPR013655">
    <property type="entry name" value="PAS_fold_3"/>
</dbReference>
<feature type="domain" description="GGDEF" evidence="5">
    <location>
        <begin position="176"/>
        <end position="317"/>
    </location>
</feature>
<dbReference type="GO" id="GO:0005886">
    <property type="term" value="C:plasma membrane"/>
    <property type="evidence" value="ECO:0007669"/>
    <property type="project" value="TreeGrafter"/>
</dbReference>
<dbReference type="InterPro" id="IPR035965">
    <property type="entry name" value="PAS-like_dom_sf"/>
</dbReference>
<dbReference type="EMBL" id="SBIP01000006">
    <property type="protein sequence ID" value="RWX74674.1"/>
    <property type="molecule type" value="Genomic_DNA"/>
</dbReference>
<dbReference type="GO" id="GO:0043709">
    <property type="term" value="P:cell adhesion involved in single-species biofilm formation"/>
    <property type="evidence" value="ECO:0007669"/>
    <property type="project" value="TreeGrafter"/>
</dbReference>
<dbReference type="SMART" id="SM00091">
    <property type="entry name" value="PAS"/>
    <property type="match status" value="1"/>
</dbReference>
<dbReference type="InterPro" id="IPR000700">
    <property type="entry name" value="PAS-assoc_C"/>
</dbReference>
<evidence type="ECO:0000256" key="2">
    <source>
        <dbReference type="ARBA" id="ARBA00034247"/>
    </source>
</evidence>
<dbReference type="GO" id="GO:0052621">
    <property type="term" value="F:diguanylate cyclase activity"/>
    <property type="evidence" value="ECO:0007669"/>
    <property type="project" value="UniProtKB-EC"/>
</dbReference>
<comment type="caution">
    <text evidence="6">The sequence shown here is derived from an EMBL/GenBank/DDBJ whole genome shotgun (WGS) entry which is preliminary data.</text>
</comment>
<dbReference type="PROSITE" id="PS50112">
    <property type="entry name" value="PAS"/>
    <property type="match status" value="1"/>
</dbReference>
<dbReference type="RefSeq" id="WP_128445336.1">
    <property type="nucleotide sequence ID" value="NZ_SBIP01000006.1"/>
</dbReference>
<comment type="catalytic activity">
    <reaction evidence="2">
        <text>2 GTP = 3',3'-c-di-GMP + 2 diphosphate</text>
        <dbReference type="Rhea" id="RHEA:24898"/>
        <dbReference type="ChEBI" id="CHEBI:33019"/>
        <dbReference type="ChEBI" id="CHEBI:37565"/>
        <dbReference type="ChEBI" id="CHEBI:58805"/>
        <dbReference type="EC" id="2.7.7.65"/>
    </reaction>
</comment>
<dbReference type="NCBIfam" id="TIGR00254">
    <property type="entry name" value="GGDEF"/>
    <property type="match status" value="1"/>
</dbReference>
<dbReference type="InterPro" id="IPR000014">
    <property type="entry name" value="PAS"/>
</dbReference>
<dbReference type="Gene3D" id="3.30.450.20">
    <property type="entry name" value="PAS domain"/>
    <property type="match status" value="1"/>
</dbReference>
<gene>
    <name evidence="6" type="ORF">EPK99_22425</name>
</gene>
<dbReference type="Pfam" id="PF08447">
    <property type="entry name" value="PAS_3"/>
    <property type="match status" value="1"/>
</dbReference>
<organism evidence="6 7">
    <name type="scientific">Neorhizobium lilium</name>
    <dbReference type="NCBI Taxonomy" id="2503024"/>
    <lineage>
        <taxon>Bacteria</taxon>
        <taxon>Pseudomonadati</taxon>
        <taxon>Pseudomonadota</taxon>
        <taxon>Alphaproteobacteria</taxon>
        <taxon>Hyphomicrobiales</taxon>
        <taxon>Rhizobiaceae</taxon>
        <taxon>Rhizobium/Agrobacterium group</taxon>
        <taxon>Neorhizobium</taxon>
    </lineage>
</organism>
<dbReference type="SUPFAM" id="SSF55073">
    <property type="entry name" value="Nucleotide cyclase"/>
    <property type="match status" value="1"/>
</dbReference>
<accession>A0A444LAM1</accession>
<dbReference type="InterPro" id="IPR000160">
    <property type="entry name" value="GGDEF_dom"/>
</dbReference>
<dbReference type="AlphaFoldDB" id="A0A444LAM1"/>
<evidence type="ECO:0000259" key="4">
    <source>
        <dbReference type="PROSITE" id="PS50113"/>
    </source>
</evidence>
<dbReference type="FunFam" id="3.30.70.270:FF:000001">
    <property type="entry name" value="Diguanylate cyclase domain protein"/>
    <property type="match status" value="1"/>
</dbReference>
<dbReference type="OrthoDB" id="9812260at2"/>
<evidence type="ECO:0000259" key="5">
    <source>
        <dbReference type="PROSITE" id="PS50887"/>
    </source>
</evidence>
<keyword evidence="7" id="KW-1185">Reference proteome</keyword>
<protein>
    <recommendedName>
        <fullName evidence="1">diguanylate cyclase</fullName>
        <ecNumber evidence="1">2.7.7.65</ecNumber>
    </recommendedName>
</protein>
<dbReference type="PROSITE" id="PS50113">
    <property type="entry name" value="PAC"/>
    <property type="match status" value="1"/>
</dbReference>
<feature type="domain" description="PAC" evidence="4">
    <location>
        <begin position="92"/>
        <end position="144"/>
    </location>
</feature>
<dbReference type="PANTHER" id="PTHR45138">
    <property type="entry name" value="REGULATORY COMPONENTS OF SENSORY TRANSDUCTION SYSTEM"/>
    <property type="match status" value="1"/>
</dbReference>
<dbReference type="Proteomes" id="UP000287687">
    <property type="component" value="Unassembled WGS sequence"/>
</dbReference>
<dbReference type="InterPro" id="IPR050469">
    <property type="entry name" value="Diguanylate_Cyclase"/>
</dbReference>
<dbReference type="SMART" id="SM00267">
    <property type="entry name" value="GGDEF"/>
    <property type="match status" value="1"/>
</dbReference>
<dbReference type="CDD" id="cd01949">
    <property type="entry name" value="GGDEF"/>
    <property type="match status" value="1"/>
</dbReference>
<evidence type="ECO:0000313" key="7">
    <source>
        <dbReference type="Proteomes" id="UP000287687"/>
    </source>
</evidence>
<dbReference type="EC" id="2.7.7.65" evidence="1"/>
<dbReference type="GO" id="GO:1902201">
    <property type="term" value="P:negative regulation of bacterial-type flagellum-dependent cell motility"/>
    <property type="evidence" value="ECO:0007669"/>
    <property type="project" value="TreeGrafter"/>
</dbReference>
<feature type="domain" description="PAS" evidence="3">
    <location>
        <begin position="52"/>
        <end position="84"/>
    </location>
</feature>
<proteinExistence type="predicted"/>
<dbReference type="Gene3D" id="3.30.70.270">
    <property type="match status" value="1"/>
</dbReference>
<reference evidence="6 7" key="1">
    <citation type="submission" date="2019-01" db="EMBL/GenBank/DDBJ databases">
        <title>The draft genome of Rhizobium sp. 24NR.</title>
        <authorList>
            <person name="Liu L."/>
            <person name="Liang L."/>
            <person name="Shi S."/>
            <person name="Xu L."/>
            <person name="Wang X."/>
            <person name="Li L."/>
            <person name="Zhang X."/>
        </authorList>
    </citation>
    <scope>NUCLEOTIDE SEQUENCE [LARGE SCALE GENOMIC DNA]</scope>
    <source>
        <strain evidence="6 7">24NR</strain>
    </source>
</reference>
<dbReference type="PANTHER" id="PTHR45138:SF9">
    <property type="entry name" value="DIGUANYLATE CYCLASE DGCM-RELATED"/>
    <property type="match status" value="1"/>
</dbReference>
<dbReference type="PROSITE" id="PS50887">
    <property type="entry name" value="GGDEF"/>
    <property type="match status" value="1"/>
</dbReference>
<name>A0A444LAM1_9HYPH</name>
<dbReference type="SUPFAM" id="SSF55785">
    <property type="entry name" value="PYP-like sensor domain (PAS domain)"/>
    <property type="match status" value="1"/>
</dbReference>
<sequence length="332" mass="35606">MLKFLSKLFSRRTSSRRPDAAVDFQTLAEGNNDVIFRCGKDGIVNYVSPSIRLFGWVPEEVLGQGPAMFILPEDLPAVLAVLEKHKAGVESTRISFRLRRKDGTPVWLEASARTVADAVCGSGDVVVVLRDVEERKQLEERLCRLAMTDGLTGLANRRAFDEALESEWLRVRRTKGRLSLLLIDLDHFKGFNDHYGHQVGDDCLRAVASAIQEALQRPADLAARYGGEEIAVILPNTDLAGAVAVAVSVRSAVEALCIPHVVTGAGAEKVTISVGVATALSAVGASIQMPAGLLRAADTALYKAKNNGRNRVETALVLSGDISTSSSEASTG</sequence>
<evidence type="ECO:0000256" key="1">
    <source>
        <dbReference type="ARBA" id="ARBA00012528"/>
    </source>
</evidence>
<dbReference type="InterPro" id="IPR043128">
    <property type="entry name" value="Rev_trsase/Diguanyl_cyclase"/>
</dbReference>
<dbReference type="InterPro" id="IPR029787">
    <property type="entry name" value="Nucleotide_cyclase"/>
</dbReference>
<dbReference type="NCBIfam" id="TIGR00229">
    <property type="entry name" value="sensory_box"/>
    <property type="match status" value="1"/>
</dbReference>
<dbReference type="Pfam" id="PF00990">
    <property type="entry name" value="GGDEF"/>
    <property type="match status" value="1"/>
</dbReference>
<evidence type="ECO:0000313" key="6">
    <source>
        <dbReference type="EMBL" id="RWX74674.1"/>
    </source>
</evidence>
<evidence type="ECO:0000259" key="3">
    <source>
        <dbReference type="PROSITE" id="PS50112"/>
    </source>
</evidence>